<dbReference type="OrthoDB" id="1709800at2759"/>
<protein>
    <submittedName>
        <fullName evidence="1">Uncharacterized protein</fullName>
    </submittedName>
</protein>
<dbReference type="EMBL" id="CP097510">
    <property type="protein sequence ID" value="URE32517.1"/>
    <property type="molecule type" value="Genomic_DNA"/>
</dbReference>
<dbReference type="Proteomes" id="UP001055439">
    <property type="component" value="Chromosome 8"/>
</dbReference>
<evidence type="ECO:0000313" key="1">
    <source>
        <dbReference type="EMBL" id="URE32517.1"/>
    </source>
</evidence>
<dbReference type="Gene3D" id="3.30.1370.240">
    <property type="match status" value="1"/>
</dbReference>
<organism evidence="1 2">
    <name type="scientific">Musa troglodytarum</name>
    <name type="common">fe'i banana</name>
    <dbReference type="NCBI Taxonomy" id="320322"/>
    <lineage>
        <taxon>Eukaryota</taxon>
        <taxon>Viridiplantae</taxon>
        <taxon>Streptophyta</taxon>
        <taxon>Embryophyta</taxon>
        <taxon>Tracheophyta</taxon>
        <taxon>Spermatophyta</taxon>
        <taxon>Magnoliopsida</taxon>
        <taxon>Liliopsida</taxon>
        <taxon>Zingiberales</taxon>
        <taxon>Musaceae</taxon>
        <taxon>Musa</taxon>
    </lineage>
</organism>
<name>A0A9E7HM89_9LILI</name>
<gene>
    <name evidence="1" type="ORF">MUK42_13190</name>
</gene>
<proteinExistence type="predicted"/>
<keyword evidence="2" id="KW-1185">Reference proteome</keyword>
<evidence type="ECO:0000313" key="2">
    <source>
        <dbReference type="Proteomes" id="UP001055439"/>
    </source>
</evidence>
<sequence length="186" mass="21378">MAKDAILGFLQADDEITDSHEFAAAHEVDHTELKNVIKGLNGFEGVEANPFQSPNPGNLRRTIIVLAKRGNCMRLKDSQTSTSSWPYLRRGFPWKMLRQDWIPRFSVLGHHGLKRMIEVRLPRDLYLESYHEGLKKWVDVGNSGMFTPEMVLPMHGVSLERFIFFLKSHTPYEIIEFAGNKNKGHE</sequence>
<accession>A0A9E7HM89</accession>
<reference evidence="1" key="1">
    <citation type="submission" date="2022-05" db="EMBL/GenBank/DDBJ databases">
        <title>The Musa troglodytarum L. genome provides insights into the mechanism of non-climacteric behaviour and enrichment of carotenoids.</title>
        <authorList>
            <person name="Wang J."/>
        </authorList>
    </citation>
    <scope>NUCLEOTIDE SEQUENCE</scope>
    <source>
        <tissue evidence="1">Leaf</tissue>
    </source>
</reference>
<dbReference type="AlphaFoldDB" id="A0A9E7HM89"/>